<sequence>MFLRTVVLSLSTCASALHARSYIPSQSGSSNSSSLASVYSSVISSTIQTTQPATNTVAPYPTKSNGTSNPSAPSSTATSGSCAPYWLESIKHQGLASFNPNPDNYTIFRNVKDFGALGDGVTDDTAAIQRAVTQGSRCGPSKCESSTNTPALVYFPEGTYLISSSIIDYYYTQLIGNPNCLPILLATSNFTGLGLIDGSPYLGTGTRPGQTGFGPTNTFFRQIRNFVLDMTNIPANVSATGVHWPTAQTTSLQNVVFKMSAANGTQHQGLFVEEGSGGFMTDLVFEGGNYGFNVGNQQFTTRNLTFNNVVTAINQLWDWGWTYSGVKINNCQVGLNISAGGPSAVNVGSITLFDSEISNTPIGIVTARTDNSEPAAAGSLYLENVKLNNVGIAVAGPNSTYLQGTAGSTVIAAWADGHRYLPEGPVEARGPIEPSKRPAELLDATGRYYTRSKPQYDSAPLSSFLSARELGAAGDGTTDDTAALNAALLQAQKENKILFVDAGFYKVTGTIYVPPGSKIVGEALASVILSAGEYFNDINNPQPVVRVAQPGEQGSIEWSDMFVSTQGQQKGAILIEYNLATYDSTPAGMWDVHTRIGGFAGSNLQTEQCEKTPNTVVTSANLVQDCIAAYMSIHVTKFGTGLYLENNWLWVADHDLDDASNNNTQITIYAGRGLHIESQRGQLWLWGTAVEHHALYEYQFVDTRNVFMGLIQTETAYYQPNPDATIPFPPNPALNDPIFAPFINGTSNSTASTASGWGLRILRSNNILGYGVGLYSFFDNYSTACSAKGAGAVCQTRILSVEGDELSYDINLYNLNTVGATKMITRDGVDLASNEDNDRTASNNELECDLTLHINRMLSQAYQERNNERMPNSVQLFLGPRGNRERTSHTQDEITCQQAEHLATPNSERCMCEDRQR</sequence>
<proteinExistence type="predicted"/>
<dbReference type="InterPro" id="IPR039279">
    <property type="entry name" value="QRT3-like"/>
</dbReference>
<dbReference type="Pfam" id="PF12708">
    <property type="entry name" value="Pect-lyase_RHGA_epim"/>
    <property type="match status" value="2"/>
</dbReference>
<accession>A0A162ZUH5</accession>
<dbReference type="AlphaFoldDB" id="A0A162ZUH5"/>
<feature type="domain" description="Rhamnogalacturonase A/B/Epimerase-like pectate lyase" evidence="3">
    <location>
        <begin position="464"/>
        <end position="535"/>
    </location>
</feature>
<keyword evidence="2" id="KW-0732">Signal</keyword>
<evidence type="ECO:0000313" key="4">
    <source>
        <dbReference type="EMBL" id="KZM20816.1"/>
    </source>
</evidence>
<evidence type="ECO:0000256" key="2">
    <source>
        <dbReference type="SAM" id="SignalP"/>
    </source>
</evidence>
<evidence type="ECO:0000256" key="1">
    <source>
        <dbReference type="SAM" id="MobiDB-lite"/>
    </source>
</evidence>
<dbReference type="PANTHER" id="PTHR33928">
    <property type="entry name" value="POLYGALACTURONASE QRT3"/>
    <property type="match status" value="1"/>
</dbReference>
<dbReference type="FunFam" id="2.160.20.10:FF:000026">
    <property type="entry name" value="Exo-beta-1,3-glucanase Exg0"/>
    <property type="match status" value="1"/>
</dbReference>
<dbReference type="SUPFAM" id="SSF51126">
    <property type="entry name" value="Pectin lyase-like"/>
    <property type="match status" value="2"/>
</dbReference>
<keyword evidence="5" id="KW-1185">Reference proteome</keyword>
<comment type="caution">
    <text evidence="4">The sequence shown here is derived from an EMBL/GenBank/DDBJ whole genome shotgun (WGS) entry which is preliminary data.</text>
</comment>
<reference evidence="4 5" key="1">
    <citation type="journal article" date="2016" name="Sci. Rep.">
        <title>Draft genome sequencing and secretome analysis of fungal phytopathogen Ascochyta rabiei provides insight into the necrotrophic effector repertoire.</title>
        <authorList>
            <person name="Verma S."/>
            <person name="Gazara R.K."/>
            <person name="Nizam S."/>
            <person name="Parween S."/>
            <person name="Chattopadhyay D."/>
            <person name="Verma P.K."/>
        </authorList>
    </citation>
    <scope>NUCLEOTIDE SEQUENCE [LARGE SCALE GENOMIC DNA]</scope>
    <source>
        <strain evidence="4 5">ArDII</strain>
    </source>
</reference>
<dbReference type="Gene3D" id="2.160.20.10">
    <property type="entry name" value="Single-stranded right-handed beta-helix, Pectin lyase-like"/>
    <property type="match status" value="2"/>
</dbReference>
<dbReference type="InterPro" id="IPR012334">
    <property type="entry name" value="Pectin_lyas_fold"/>
</dbReference>
<protein>
    <recommendedName>
        <fullName evidence="3">Rhamnogalacturonase A/B/Epimerase-like pectate lyase domain-containing protein</fullName>
    </recommendedName>
</protein>
<dbReference type="FunFam" id="2.160.20.10:FF:000023">
    <property type="entry name" value="Exo-beta-1,3-glucanase Exg0"/>
    <property type="match status" value="1"/>
</dbReference>
<dbReference type="GO" id="GO:0004650">
    <property type="term" value="F:polygalacturonase activity"/>
    <property type="evidence" value="ECO:0007669"/>
    <property type="project" value="InterPro"/>
</dbReference>
<feature type="compositionally biased region" description="Low complexity" evidence="1">
    <location>
        <begin position="64"/>
        <end position="76"/>
    </location>
</feature>
<evidence type="ECO:0000313" key="5">
    <source>
        <dbReference type="Proteomes" id="UP000076837"/>
    </source>
</evidence>
<dbReference type="CDD" id="cd23668">
    <property type="entry name" value="GH55_beta13glucanase-like"/>
    <property type="match status" value="1"/>
</dbReference>
<dbReference type="Proteomes" id="UP000076837">
    <property type="component" value="Unassembled WGS sequence"/>
</dbReference>
<feature type="chain" id="PRO_5007841535" description="Rhamnogalacturonase A/B/Epimerase-like pectate lyase domain-containing protein" evidence="2">
    <location>
        <begin position="17"/>
        <end position="917"/>
    </location>
</feature>
<feature type="signal peptide" evidence="2">
    <location>
        <begin position="1"/>
        <end position="16"/>
    </location>
</feature>
<organism evidence="4 5">
    <name type="scientific">Didymella rabiei</name>
    <name type="common">Chickpea ascochyta blight fungus</name>
    <name type="synonym">Mycosphaerella rabiei</name>
    <dbReference type="NCBI Taxonomy" id="5454"/>
    <lineage>
        <taxon>Eukaryota</taxon>
        <taxon>Fungi</taxon>
        <taxon>Dikarya</taxon>
        <taxon>Ascomycota</taxon>
        <taxon>Pezizomycotina</taxon>
        <taxon>Dothideomycetes</taxon>
        <taxon>Pleosporomycetidae</taxon>
        <taxon>Pleosporales</taxon>
        <taxon>Pleosporineae</taxon>
        <taxon>Didymellaceae</taxon>
        <taxon>Ascochyta</taxon>
    </lineage>
</organism>
<dbReference type="InterPro" id="IPR024535">
    <property type="entry name" value="RHGA/B-epi-like_pectate_lyase"/>
</dbReference>
<dbReference type="EMBL" id="JYNV01000267">
    <property type="protein sequence ID" value="KZM20816.1"/>
    <property type="molecule type" value="Genomic_DNA"/>
</dbReference>
<dbReference type="STRING" id="5454.A0A162ZUH5"/>
<gene>
    <name evidence="4" type="ORF">ST47_g8022</name>
</gene>
<evidence type="ECO:0000259" key="3">
    <source>
        <dbReference type="Pfam" id="PF12708"/>
    </source>
</evidence>
<feature type="region of interest" description="Disordered" evidence="1">
    <location>
        <begin position="50"/>
        <end position="76"/>
    </location>
</feature>
<feature type="domain" description="Rhamnogalacturonase A/B/Epimerase-like pectate lyase" evidence="3">
    <location>
        <begin position="108"/>
        <end position="336"/>
    </location>
</feature>
<name>A0A162ZUH5_DIDRA</name>
<dbReference type="InterPro" id="IPR011050">
    <property type="entry name" value="Pectin_lyase_fold/virulence"/>
</dbReference>
<dbReference type="PANTHER" id="PTHR33928:SF2">
    <property type="entry name" value="PECTATE LYASE SUPERFAMILY PROTEIN DOMAIN-CONTAINING PROTEIN-RELATED"/>
    <property type="match status" value="1"/>
</dbReference>